<dbReference type="KEGG" id="clc:Calla_2274"/>
<evidence type="ECO:0000259" key="6">
    <source>
        <dbReference type="PROSITE" id="PS51012"/>
    </source>
</evidence>
<dbReference type="PROSITE" id="PS51012">
    <property type="entry name" value="ABC_TM2"/>
    <property type="match status" value="1"/>
</dbReference>
<accession>G2PXF2</accession>
<evidence type="ECO:0000256" key="2">
    <source>
        <dbReference type="ARBA" id="ARBA00022692"/>
    </source>
</evidence>
<feature type="transmembrane region" description="Helical" evidence="5">
    <location>
        <begin position="289"/>
        <end position="311"/>
    </location>
</feature>
<dbReference type="EMBL" id="CP003001">
    <property type="protein sequence ID" value="AEM74816.1"/>
    <property type="molecule type" value="Genomic_DNA"/>
</dbReference>
<dbReference type="Proteomes" id="UP000009257">
    <property type="component" value="Chromosome"/>
</dbReference>
<feature type="transmembrane region" description="Helical" evidence="5">
    <location>
        <begin position="259"/>
        <end position="283"/>
    </location>
</feature>
<dbReference type="HOGENOM" id="CLU_039483_0_3_9"/>
<evidence type="ECO:0000256" key="3">
    <source>
        <dbReference type="ARBA" id="ARBA00022989"/>
    </source>
</evidence>
<feature type="transmembrane region" description="Helical" evidence="5">
    <location>
        <begin position="181"/>
        <end position="202"/>
    </location>
</feature>
<dbReference type="GO" id="GO:0140359">
    <property type="term" value="F:ABC-type transporter activity"/>
    <property type="evidence" value="ECO:0007669"/>
    <property type="project" value="InterPro"/>
</dbReference>
<feature type="transmembrane region" description="Helical" evidence="5">
    <location>
        <begin position="351"/>
        <end position="369"/>
    </location>
</feature>
<gene>
    <name evidence="7" type="ORF">Calla_2274</name>
</gene>
<evidence type="ECO:0000256" key="1">
    <source>
        <dbReference type="ARBA" id="ARBA00004141"/>
    </source>
</evidence>
<reference evidence="7 8" key="1">
    <citation type="submission" date="2011-08" db="EMBL/GenBank/DDBJ databases">
        <title>Complete sequence of Caldicellulosiruptor lactoaceticus 6A.</title>
        <authorList>
            <consortium name="US DOE Joint Genome Institute"/>
            <person name="Lucas S."/>
            <person name="Han J."/>
            <person name="Lapidus A."/>
            <person name="Cheng J.-F."/>
            <person name="Goodwin L."/>
            <person name="Pitluck S."/>
            <person name="Peters L."/>
            <person name="Davenport K."/>
            <person name="Detter J.C."/>
            <person name="Han C."/>
            <person name="Tapia R."/>
            <person name="Land M."/>
            <person name="Hauser L."/>
            <person name="Kyrpides N."/>
            <person name="Ivanova N."/>
            <person name="Ovchinnikova G."/>
            <person name="Pagani I."/>
            <person name="Blumer-Schuette S.E."/>
            <person name="Kelly R.M."/>
            <person name="Woyke T."/>
        </authorList>
    </citation>
    <scope>NUCLEOTIDE SEQUENCE [LARGE SCALE GENOMIC DNA]</scope>
    <source>
        <strain evidence="7 8">6A</strain>
    </source>
</reference>
<feature type="transmembrane region" description="Helical" evidence="5">
    <location>
        <begin position="20"/>
        <end position="44"/>
    </location>
</feature>
<protein>
    <submittedName>
        <fullName evidence="7">ABC-2 type transporter</fullName>
    </submittedName>
</protein>
<dbReference type="InterPro" id="IPR052902">
    <property type="entry name" value="ABC-2_transporter"/>
</dbReference>
<sequence length="379" mass="43163">MKALTKAFLYTIKEDIQNVPLIAIMLFFPIVLILILGSALSTYFSEVQLPKTQILVVEEPSQFSIYKNILLTDKTFQKLFDPDYSSSYNQSKLQFEKSSKFSALIHIKYLKNSPANTRYLPSFDIEIFTKENSTNVAFVKAYFNIFSNYYKTLQHRQNDFQIPDIIFESAMATRLPRALDYYAVTMVVMIALYGAMGGSAVIETEKRQNTITRLYISPQNPLMILMSKAMAQLVFLYAQLCIIVLFSKYIYKANWGNNISAILLVLLIYSIFAVFFGLCIALLTRNLLLSNVLISSFAVASTFIAGGYFIVDIRPGLLQTIRNLLPNYVVQSSLFTLIYNPSEVGYVKHSVIYLIVLCLSLAVISLFLLRKVKVCQFLR</sequence>
<dbReference type="PANTHER" id="PTHR43027:SF1">
    <property type="entry name" value="DOXORUBICIN RESISTANCE ABC TRANSPORTER PERMEASE PROTEIN DRRC-RELATED"/>
    <property type="match status" value="1"/>
</dbReference>
<proteinExistence type="predicted"/>
<dbReference type="Pfam" id="PF12698">
    <property type="entry name" value="ABC2_membrane_3"/>
    <property type="match status" value="1"/>
</dbReference>
<dbReference type="InterPro" id="IPR013525">
    <property type="entry name" value="ABC2_TM"/>
</dbReference>
<name>G2PXF2_9FIRM</name>
<dbReference type="AlphaFoldDB" id="G2PXF2"/>
<comment type="subcellular location">
    <subcellularLocation>
        <location evidence="1">Membrane</location>
        <topology evidence="1">Multi-pass membrane protein</topology>
    </subcellularLocation>
</comment>
<evidence type="ECO:0000256" key="5">
    <source>
        <dbReference type="SAM" id="Phobius"/>
    </source>
</evidence>
<evidence type="ECO:0000313" key="8">
    <source>
        <dbReference type="Proteomes" id="UP000009257"/>
    </source>
</evidence>
<dbReference type="GO" id="GO:0016020">
    <property type="term" value="C:membrane"/>
    <property type="evidence" value="ECO:0007669"/>
    <property type="project" value="UniProtKB-SubCell"/>
</dbReference>
<dbReference type="RefSeq" id="WP_014043278.1">
    <property type="nucleotide sequence ID" value="NC_015949.1"/>
</dbReference>
<keyword evidence="2 5" id="KW-0812">Transmembrane</keyword>
<keyword evidence="3 5" id="KW-1133">Transmembrane helix</keyword>
<dbReference type="InterPro" id="IPR047817">
    <property type="entry name" value="ABC2_TM_bact-type"/>
</dbReference>
<evidence type="ECO:0000256" key="4">
    <source>
        <dbReference type="ARBA" id="ARBA00023136"/>
    </source>
</evidence>
<feature type="transmembrane region" description="Helical" evidence="5">
    <location>
        <begin position="222"/>
        <end position="247"/>
    </location>
</feature>
<dbReference type="PANTHER" id="PTHR43027">
    <property type="entry name" value="DOXORUBICIN RESISTANCE ABC TRANSPORTER PERMEASE PROTEIN DRRC-RELATED"/>
    <property type="match status" value="1"/>
</dbReference>
<feature type="domain" description="ABC transmembrane type-2" evidence="6">
    <location>
        <begin position="147"/>
        <end position="372"/>
    </location>
</feature>
<keyword evidence="4 5" id="KW-0472">Membrane</keyword>
<organism evidence="7 8">
    <name type="scientific">Caldicellulosiruptor acetigenus 6A</name>
    <dbReference type="NCBI Taxonomy" id="632516"/>
    <lineage>
        <taxon>Bacteria</taxon>
        <taxon>Bacillati</taxon>
        <taxon>Bacillota</taxon>
        <taxon>Bacillota incertae sedis</taxon>
        <taxon>Caldicellulosiruptorales</taxon>
        <taxon>Caldicellulosiruptoraceae</taxon>
        <taxon>Caldicellulosiruptor</taxon>
    </lineage>
</organism>
<evidence type="ECO:0000313" key="7">
    <source>
        <dbReference type="EMBL" id="AEM74816.1"/>
    </source>
</evidence>